<feature type="domain" description="Cyclic nucleotide-binding" evidence="3">
    <location>
        <begin position="102"/>
        <end position="204"/>
    </location>
</feature>
<dbReference type="InterPro" id="IPR050866">
    <property type="entry name" value="CNG_cation_channel"/>
</dbReference>
<dbReference type="SMART" id="SM00100">
    <property type="entry name" value="cNMP"/>
    <property type="match status" value="1"/>
</dbReference>
<dbReference type="PANTHER" id="PTHR45638">
    <property type="entry name" value="CYCLIC NUCLEOTIDE-GATED CATION CHANNEL SUBUNIT A"/>
    <property type="match status" value="1"/>
</dbReference>
<comment type="caution">
    <text evidence="4">The sequence shown here is derived from an EMBL/GenBank/DDBJ whole genome shotgun (WGS) entry which is preliminary data.</text>
</comment>
<evidence type="ECO:0000256" key="2">
    <source>
        <dbReference type="SAM" id="MobiDB-lite"/>
    </source>
</evidence>
<feature type="compositionally biased region" description="Basic and acidic residues" evidence="2">
    <location>
        <begin position="286"/>
        <end position="298"/>
    </location>
</feature>
<dbReference type="InterPro" id="IPR000595">
    <property type="entry name" value="cNMP-bd_dom"/>
</dbReference>
<dbReference type="Gene3D" id="2.60.120.10">
    <property type="entry name" value="Jelly Rolls"/>
    <property type="match status" value="1"/>
</dbReference>
<dbReference type="OrthoDB" id="2152421at2759"/>
<name>A0A1Q9EX73_SYMMI</name>
<feature type="compositionally biased region" description="Low complexity" evidence="2">
    <location>
        <begin position="629"/>
        <end position="654"/>
    </location>
</feature>
<feature type="region of interest" description="Disordered" evidence="2">
    <location>
        <begin position="1"/>
        <end position="23"/>
    </location>
</feature>
<organism evidence="4 5">
    <name type="scientific">Symbiodinium microadriaticum</name>
    <name type="common">Dinoflagellate</name>
    <name type="synonym">Zooxanthella microadriatica</name>
    <dbReference type="NCBI Taxonomy" id="2951"/>
    <lineage>
        <taxon>Eukaryota</taxon>
        <taxon>Sar</taxon>
        <taxon>Alveolata</taxon>
        <taxon>Dinophyceae</taxon>
        <taxon>Suessiales</taxon>
        <taxon>Symbiodiniaceae</taxon>
        <taxon>Symbiodinium</taxon>
    </lineage>
</organism>
<keyword evidence="1" id="KW-0813">Transport</keyword>
<keyword evidence="1" id="KW-1071">Ligand-gated ion channel</keyword>
<dbReference type="GO" id="GO:0005221">
    <property type="term" value="F:intracellularly cyclic nucleotide-activated monoatomic cation channel activity"/>
    <property type="evidence" value="ECO:0007669"/>
    <property type="project" value="InterPro"/>
</dbReference>
<feature type="region of interest" description="Disordered" evidence="2">
    <location>
        <begin position="629"/>
        <end position="668"/>
    </location>
</feature>
<sequence length="804" mass="86815">MFLSAPPAEDAGARKPSKRRARTETLRTLAAGRVLSEDFDEGPSFARQTLSVTTKTNTDLSLRQRRTFDAIGGSREKLDAQEPSMTYSARTRAKSSISEVPIFKQCSPKFVEAIAEQVRHALFTPGTDIMTEGEHGDSMYILHRGDVEVLIGGNRVCTLSDGAVFGEIAALCKNPVLARRTATIRAITLCDCRMTERDSLLKIVSRFKADEDILMKKLEARFAELRGMGKLPNKKEWWRVEVKSAANEAPAGAPGTGVQGLMSKVRASLPAISAMNAARKLSAATKLKEEQRMKPVRDEEGESVASTPNPDEKSPPSRGQLDFPVWALEVAAKRTQSSDRTEASPAPGYNSPRQVSSRRRSSYSWHVRTPSTGPNSAERPRKPRSKRGGEDYTSMHGYFTQSVWDILLAANKPVSERSEALFQHLFTLGLRNPSESTLGMMTGLLCVVGTPPQPFQAYSLLQTVKSSWKTFCNRQGRFNPGEAVQLGPLLLTPQHVMQWQQASGQLTVPCPLTVAAIQRAASGIPLRKPRTGLQWDAVSQMPSSGQDLSHVFGAFAATFVNLFKTQSQQEQTPRIELLGTRVPQEGRGSQEGTAQAVTQPALPAGAVQQASQVPPSLLALQDAMPAAAAPSAGLESSASPAAGPQPSPAHQAEACAEEAEVPKELAPAGSFEANRAKLAALLEARDKQKGKQVRKGKPAAAPACLAAASKVSALSSAQLSVPAAKKPAGLVKRRPSAVDTKKQTQKKGVQPKCTKETADTRKKSASRAYHQARNLALKRGLDDDRAKKAGRKAHAKALQLWDDK</sequence>
<dbReference type="SUPFAM" id="SSF51206">
    <property type="entry name" value="cAMP-binding domain-like"/>
    <property type="match status" value="1"/>
</dbReference>
<dbReference type="GO" id="GO:0044877">
    <property type="term" value="F:protein-containing complex binding"/>
    <property type="evidence" value="ECO:0007669"/>
    <property type="project" value="TreeGrafter"/>
</dbReference>
<keyword evidence="1" id="KW-0406">Ion transport</keyword>
<feature type="compositionally biased region" description="Basic and acidic residues" evidence="2">
    <location>
        <begin position="753"/>
        <end position="762"/>
    </location>
</feature>
<proteinExistence type="predicted"/>
<dbReference type="InterPro" id="IPR014710">
    <property type="entry name" value="RmlC-like_jellyroll"/>
</dbReference>
<dbReference type="CDD" id="cd00038">
    <property type="entry name" value="CAP_ED"/>
    <property type="match status" value="1"/>
</dbReference>
<feature type="region of interest" description="Disordered" evidence="2">
    <location>
        <begin position="283"/>
        <end position="320"/>
    </location>
</feature>
<evidence type="ECO:0000313" key="5">
    <source>
        <dbReference type="Proteomes" id="UP000186817"/>
    </source>
</evidence>
<feature type="region of interest" description="Disordered" evidence="2">
    <location>
        <begin position="570"/>
        <end position="596"/>
    </location>
</feature>
<dbReference type="EMBL" id="LSRX01000049">
    <property type="protein sequence ID" value="OLQ12040.1"/>
    <property type="molecule type" value="Genomic_DNA"/>
</dbReference>
<dbReference type="AlphaFoldDB" id="A0A1Q9EX73"/>
<gene>
    <name evidence="4" type="primary">HCN4</name>
    <name evidence="4" type="ORF">AK812_SmicGene4072</name>
</gene>
<dbReference type="Proteomes" id="UP000186817">
    <property type="component" value="Unassembled WGS sequence"/>
</dbReference>
<dbReference type="PANTHER" id="PTHR45638:SF11">
    <property type="entry name" value="CYCLIC NUCLEOTIDE-GATED CATION CHANNEL SUBUNIT A"/>
    <property type="match status" value="1"/>
</dbReference>
<accession>A0A1Q9EX73</accession>
<feature type="region of interest" description="Disordered" evidence="2">
    <location>
        <begin position="716"/>
        <end position="804"/>
    </location>
</feature>
<evidence type="ECO:0000256" key="1">
    <source>
        <dbReference type="ARBA" id="ARBA00023286"/>
    </source>
</evidence>
<dbReference type="Pfam" id="PF00027">
    <property type="entry name" value="cNMP_binding"/>
    <property type="match status" value="1"/>
</dbReference>
<evidence type="ECO:0000259" key="3">
    <source>
        <dbReference type="PROSITE" id="PS50042"/>
    </source>
</evidence>
<reference evidence="4 5" key="1">
    <citation type="submission" date="2016-02" db="EMBL/GenBank/DDBJ databases">
        <title>Genome analysis of coral dinoflagellate symbionts highlights evolutionary adaptations to a symbiotic lifestyle.</title>
        <authorList>
            <person name="Aranda M."/>
            <person name="Li Y."/>
            <person name="Liew Y.J."/>
            <person name="Baumgarten S."/>
            <person name="Simakov O."/>
            <person name="Wilson M."/>
            <person name="Piel J."/>
            <person name="Ashoor H."/>
            <person name="Bougouffa S."/>
            <person name="Bajic V.B."/>
            <person name="Ryu T."/>
            <person name="Ravasi T."/>
            <person name="Bayer T."/>
            <person name="Micklem G."/>
            <person name="Kim H."/>
            <person name="Bhak J."/>
            <person name="Lajeunesse T.C."/>
            <person name="Voolstra C.R."/>
        </authorList>
    </citation>
    <scope>NUCLEOTIDE SEQUENCE [LARGE SCALE GENOMIC DNA]</scope>
    <source>
        <strain evidence="4 5">CCMP2467</strain>
    </source>
</reference>
<dbReference type="PROSITE" id="PS50042">
    <property type="entry name" value="CNMP_BINDING_3"/>
    <property type="match status" value="1"/>
</dbReference>
<evidence type="ECO:0000313" key="4">
    <source>
        <dbReference type="EMBL" id="OLQ12040.1"/>
    </source>
</evidence>
<dbReference type="InterPro" id="IPR018490">
    <property type="entry name" value="cNMP-bd_dom_sf"/>
</dbReference>
<feature type="region of interest" description="Disordered" evidence="2">
    <location>
        <begin position="332"/>
        <end position="393"/>
    </location>
</feature>
<protein>
    <submittedName>
        <fullName evidence="4">Potassium/sodium hyperpolarization-activated cyclic nucleotide-gated channel 4</fullName>
    </submittedName>
</protein>
<keyword evidence="5" id="KW-1185">Reference proteome</keyword>
<keyword evidence="1" id="KW-0407">Ion channel</keyword>